<comment type="caution">
    <text evidence="1">The sequence shown here is derived from an EMBL/GenBank/DDBJ whole genome shotgun (WGS) entry which is preliminary data.</text>
</comment>
<reference evidence="1" key="1">
    <citation type="journal article" date="2021" name="Sci. Adv.">
        <title>The American lobster genome reveals insights on longevity, neural, and immune adaptations.</title>
        <authorList>
            <person name="Polinski J.M."/>
            <person name="Zimin A.V."/>
            <person name="Clark K.F."/>
            <person name="Kohn A.B."/>
            <person name="Sadowski N."/>
            <person name="Timp W."/>
            <person name="Ptitsyn A."/>
            <person name="Khanna P."/>
            <person name="Romanova D.Y."/>
            <person name="Williams P."/>
            <person name="Greenwood S.J."/>
            <person name="Moroz L.L."/>
            <person name="Walt D.R."/>
            <person name="Bodnar A.G."/>
        </authorList>
    </citation>
    <scope>NUCLEOTIDE SEQUENCE</scope>
    <source>
        <strain evidence="1">GMGI-L3</strain>
    </source>
</reference>
<dbReference type="AlphaFoldDB" id="A0A8J5NCS8"/>
<accession>A0A8J5NCS8</accession>
<evidence type="ECO:0000313" key="1">
    <source>
        <dbReference type="EMBL" id="KAG7176878.1"/>
    </source>
</evidence>
<dbReference type="Proteomes" id="UP000747542">
    <property type="component" value="Unassembled WGS sequence"/>
</dbReference>
<name>A0A8J5NCS8_HOMAM</name>
<protein>
    <submittedName>
        <fullName evidence="1">Uncharacterized protein</fullName>
    </submittedName>
</protein>
<evidence type="ECO:0000313" key="2">
    <source>
        <dbReference type="Proteomes" id="UP000747542"/>
    </source>
</evidence>
<proteinExistence type="predicted"/>
<keyword evidence="2" id="KW-1185">Reference proteome</keyword>
<organism evidence="1 2">
    <name type="scientific">Homarus americanus</name>
    <name type="common">American lobster</name>
    <dbReference type="NCBI Taxonomy" id="6706"/>
    <lineage>
        <taxon>Eukaryota</taxon>
        <taxon>Metazoa</taxon>
        <taxon>Ecdysozoa</taxon>
        <taxon>Arthropoda</taxon>
        <taxon>Crustacea</taxon>
        <taxon>Multicrustacea</taxon>
        <taxon>Malacostraca</taxon>
        <taxon>Eumalacostraca</taxon>
        <taxon>Eucarida</taxon>
        <taxon>Decapoda</taxon>
        <taxon>Pleocyemata</taxon>
        <taxon>Astacidea</taxon>
        <taxon>Nephropoidea</taxon>
        <taxon>Nephropidae</taxon>
        <taxon>Homarus</taxon>
    </lineage>
</organism>
<sequence>MVVVCNISINCLVLHGWEPLFANSEISGAEQKEASRERKSVGATLMNTVEAARSVPAPGFSDVQVEDLPQKFGQHQQKLTIEEMLEDEQQEEYDTRSHPRNLMCSAPTKVMEEYKALYMFRVNACQQALIARYLCKAQPVINTLANITFGDDDGTIDDDIEVLGDLMVEELPQDFDGFDAEVRGGSREEAVTSPSYLGTHQPAPSSISLIPSSMWISGIYYDGYTASSFSGLGCDYATSCNHHPNYGLGPLLTRNMFLTL</sequence>
<gene>
    <name evidence="1" type="ORF">Hamer_G000072</name>
</gene>
<dbReference type="EMBL" id="JAHLQT010002534">
    <property type="protein sequence ID" value="KAG7176878.1"/>
    <property type="molecule type" value="Genomic_DNA"/>
</dbReference>